<dbReference type="InterPro" id="IPR006330">
    <property type="entry name" value="Ado/ade_deaminase"/>
</dbReference>
<gene>
    <name evidence="8" type="primary">add2</name>
    <name evidence="8" type="ORF">Poly30_32710</name>
</gene>
<dbReference type="SUPFAM" id="SSF51556">
    <property type="entry name" value="Metallo-dependent hydrolases"/>
    <property type="match status" value="1"/>
</dbReference>
<keyword evidence="5 8" id="KW-0378">Hydrolase</keyword>
<dbReference type="Proteomes" id="UP000320390">
    <property type="component" value="Chromosome"/>
</dbReference>
<dbReference type="GO" id="GO:0004000">
    <property type="term" value="F:adenosine deaminase activity"/>
    <property type="evidence" value="ECO:0007669"/>
    <property type="project" value="UniProtKB-ARBA"/>
</dbReference>
<dbReference type="EC" id="3.5.4.4" evidence="3"/>
<evidence type="ECO:0000256" key="3">
    <source>
        <dbReference type="ARBA" id="ARBA00012784"/>
    </source>
</evidence>
<dbReference type="GO" id="GO:0046872">
    <property type="term" value="F:metal ion binding"/>
    <property type="evidence" value="ECO:0007669"/>
    <property type="project" value="UniProtKB-KW"/>
</dbReference>
<dbReference type="GO" id="GO:0046103">
    <property type="term" value="P:inosine biosynthetic process"/>
    <property type="evidence" value="ECO:0007669"/>
    <property type="project" value="TreeGrafter"/>
</dbReference>
<evidence type="ECO:0000313" key="8">
    <source>
        <dbReference type="EMBL" id="QDV07740.1"/>
    </source>
</evidence>
<feature type="domain" description="Adenosine deaminase" evidence="7">
    <location>
        <begin position="19"/>
        <end position="353"/>
    </location>
</feature>
<dbReference type="GO" id="GO:0006154">
    <property type="term" value="P:adenosine catabolic process"/>
    <property type="evidence" value="ECO:0007669"/>
    <property type="project" value="TreeGrafter"/>
</dbReference>
<dbReference type="GO" id="GO:0005829">
    <property type="term" value="C:cytosol"/>
    <property type="evidence" value="ECO:0007669"/>
    <property type="project" value="TreeGrafter"/>
</dbReference>
<dbReference type="AlphaFoldDB" id="A0A518EUH5"/>
<dbReference type="Gene3D" id="3.20.20.140">
    <property type="entry name" value="Metal-dependent hydrolases"/>
    <property type="match status" value="1"/>
</dbReference>
<dbReference type="PANTHER" id="PTHR11409:SF43">
    <property type="entry name" value="ADENOSINE DEAMINASE"/>
    <property type="match status" value="1"/>
</dbReference>
<dbReference type="NCBIfam" id="TIGR01430">
    <property type="entry name" value="aden_deam"/>
    <property type="match status" value="1"/>
</dbReference>
<evidence type="ECO:0000256" key="1">
    <source>
        <dbReference type="ARBA" id="ARBA00001947"/>
    </source>
</evidence>
<dbReference type="GO" id="GO:0043103">
    <property type="term" value="P:hypoxanthine salvage"/>
    <property type="evidence" value="ECO:0007669"/>
    <property type="project" value="TreeGrafter"/>
</dbReference>
<name>A0A518EUH5_9BACT</name>
<accession>A0A518EUH5</accession>
<evidence type="ECO:0000259" key="7">
    <source>
        <dbReference type="Pfam" id="PF00962"/>
    </source>
</evidence>
<proteinExistence type="inferred from homology"/>
<reference evidence="8 9" key="1">
    <citation type="submission" date="2019-02" db="EMBL/GenBank/DDBJ databases">
        <title>Deep-cultivation of Planctomycetes and their phenomic and genomic characterization uncovers novel biology.</title>
        <authorList>
            <person name="Wiegand S."/>
            <person name="Jogler M."/>
            <person name="Boedeker C."/>
            <person name="Pinto D."/>
            <person name="Vollmers J."/>
            <person name="Rivas-Marin E."/>
            <person name="Kohn T."/>
            <person name="Peeters S.H."/>
            <person name="Heuer A."/>
            <person name="Rast P."/>
            <person name="Oberbeckmann S."/>
            <person name="Bunk B."/>
            <person name="Jeske O."/>
            <person name="Meyerdierks A."/>
            <person name="Storesund J.E."/>
            <person name="Kallscheuer N."/>
            <person name="Luecker S."/>
            <person name="Lage O.M."/>
            <person name="Pohl T."/>
            <person name="Merkel B.J."/>
            <person name="Hornburger P."/>
            <person name="Mueller R.-W."/>
            <person name="Bruemmer F."/>
            <person name="Labrenz M."/>
            <person name="Spormann A.M."/>
            <person name="Op den Camp H."/>
            <person name="Overmann J."/>
            <person name="Amann R."/>
            <person name="Jetten M.S.M."/>
            <person name="Mascher T."/>
            <person name="Medema M.H."/>
            <person name="Devos D.P."/>
            <person name="Kaster A.-K."/>
            <person name="Ovreas L."/>
            <person name="Rohde M."/>
            <person name="Galperin M.Y."/>
            <person name="Jogler C."/>
        </authorList>
    </citation>
    <scope>NUCLEOTIDE SEQUENCE [LARGE SCALE GENOMIC DNA]</scope>
    <source>
        <strain evidence="8 9">Poly30</strain>
    </source>
</reference>
<comment type="cofactor">
    <cofactor evidence="1">
        <name>Zn(2+)</name>
        <dbReference type="ChEBI" id="CHEBI:29105"/>
    </cofactor>
</comment>
<dbReference type="NCBIfam" id="NF006847">
    <property type="entry name" value="PRK09358.1-2"/>
    <property type="match status" value="1"/>
</dbReference>
<dbReference type="InterPro" id="IPR032466">
    <property type="entry name" value="Metal_Hydrolase"/>
</dbReference>
<comment type="similarity">
    <text evidence="2">Belongs to the metallo-dependent hydrolases superfamily. Adenosine and AMP deaminases family.</text>
</comment>
<evidence type="ECO:0000313" key="9">
    <source>
        <dbReference type="Proteomes" id="UP000320390"/>
    </source>
</evidence>
<protein>
    <recommendedName>
        <fullName evidence="3">adenosine deaminase</fullName>
        <ecNumber evidence="3">3.5.4.4</ecNumber>
    </recommendedName>
</protein>
<dbReference type="OrthoDB" id="9779574at2"/>
<evidence type="ECO:0000256" key="6">
    <source>
        <dbReference type="ARBA" id="ARBA00022833"/>
    </source>
</evidence>
<evidence type="ECO:0000256" key="4">
    <source>
        <dbReference type="ARBA" id="ARBA00022723"/>
    </source>
</evidence>
<evidence type="ECO:0000256" key="2">
    <source>
        <dbReference type="ARBA" id="ARBA00006676"/>
    </source>
</evidence>
<keyword evidence="6" id="KW-0862">Zinc</keyword>
<dbReference type="Pfam" id="PF00962">
    <property type="entry name" value="A_deaminase"/>
    <property type="match status" value="1"/>
</dbReference>
<dbReference type="PANTHER" id="PTHR11409">
    <property type="entry name" value="ADENOSINE DEAMINASE"/>
    <property type="match status" value="1"/>
</dbReference>
<evidence type="ECO:0000256" key="5">
    <source>
        <dbReference type="ARBA" id="ARBA00022801"/>
    </source>
</evidence>
<sequence>MSAQSTRSLLTHDILTRAPKVLLHEHLDGCLRPETVLDLAREIGYLELPESDPVRLGQWFFEGADRGSLAQYLEGFRHTIAVMQTAEALERVAYELGEDLAAENCVYFEVRFAPVFHTAENLGLDAVMRAVLRGLERAREDFGIESGVIVCAMRNQSADLSLKLAELAVSWFDRGCCGFDLAGEEAGHPAKHHINAFQFIKRSNGSITIHAGESFGPESIWQALQFCGAHRIGHGTHLIDDIAIYEGKVVKVGSLATYVLDHRIPIECCLQSNVHTGAVKSLAEHPFPYLLREGYRVTLNTDNRLMSHTTMTDEFRVAVETYGCDLQDLERVTINAMNAAFYPYADRHRIIDERIEPGYEALQAELAAATGGVSS</sequence>
<organism evidence="8 9">
    <name type="scientific">Saltatorellus ferox</name>
    <dbReference type="NCBI Taxonomy" id="2528018"/>
    <lineage>
        <taxon>Bacteria</taxon>
        <taxon>Pseudomonadati</taxon>
        <taxon>Planctomycetota</taxon>
        <taxon>Planctomycetia</taxon>
        <taxon>Planctomycetia incertae sedis</taxon>
        <taxon>Saltatorellus</taxon>
    </lineage>
</organism>
<dbReference type="EMBL" id="CP036434">
    <property type="protein sequence ID" value="QDV07740.1"/>
    <property type="molecule type" value="Genomic_DNA"/>
</dbReference>
<dbReference type="RefSeq" id="WP_145199164.1">
    <property type="nucleotide sequence ID" value="NZ_CP036434.1"/>
</dbReference>
<keyword evidence="9" id="KW-1185">Reference proteome</keyword>
<dbReference type="InterPro" id="IPR001365">
    <property type="entry name" value="A_deaminase_dom"/>
</dbReference>
<keyword evidence="4" id="KW-0479">Metal-binding</keyword>